<dbReference type="Proteomes" id="UP000265520">
    <property type="component" value="Unassembled WGS sequence"/>
</dbReference>
<dbReference type="AlphaFoldDB" id="A0A392TPQ5"/>
<comment type="caution">
    <text evidence="1">The sequence shown here is derived from an EMBL/GenBank/DDBJ whole genome shotgun (WGS) entry which is preliminary data.</text>
</comment>
<protein>
    <submittedName>
        <fullName evidence="1">Uncharacterized protein</fullName>
    </submittedName>
</protein>
<proteinExistence type="predicted"/>
<reference evidence="1 2" key="1">
    <citation type="journal article" date="2018" name="Front. Plant Sci.">
        <title>Red Clover (Trifolium pratense) and Zigzag Clover (T. medium) - A Picture of Genomic Similarities and Differences.</title>
        <authorList>
            <person name="Dluhosova J."/>
            <person name="Istvanek J."/>
            <person name="Nedelnik J."/>
            <person name="Repkova J."/>
        </authorList>
    </citation>
    <scope>NUCLEOTIDE SEQUENCE [LARGE SCALE GENOMIC DNA]</scope>
    <source>
        <strain evidence="2">cv. 10/8</strain>
        <tissue evidence="1">Leaf</tissue>
    </source>
</reference>
<organism evidence="1 2">
    <name type="scientific">Trifolium medium</name>
    <dbReference type="NCBI Taxonomy" id="97028"/>
    <lineage>
        <taxon>Eukaryota</taxon>
        <taxon>Viridiplantae</taxon>
        <taxon>Streptophyta</taxon>
        <taxon>Embryophyta</taxon>
        <taxon>Tracheophyta</taxon>
        <taxon>Spermatophyta</taxon>
        <taxon>Magnoliopsida</taxon>
        <taxon>eudicotyledons</taxon>
        <taxon>Gunneridae</taxon>
        <taxon>Pentapetalae</taxon>
        <taxon>rosids</taxon>
        <taxon>fabids</taxon>
        <taxon>Fabales</taxon>
        <taxon>Fabaceae</taxon>
        <taxon>Papilionoideae</taxon>
        <taxon>50 kb inversion clade</taxon>
        <taxon>NPAAA clade</taxon>
        <taxon>Hologalegina</taxon>
        <taxon>IRL clade</taxon>
        <taxon>Trifolieae</taxon>
        <taxon>Trifolium</taxon>
    </lineage>
</organism>
<evidence type="ECO:0000313" key="1">
    <source>
        <dbReference type="EMBL" id="MCI63171.1"/>
    </source>
</evidence>
<feature type="non-terminal residue" evidence="1">
    <location>
        <position position="1"/>
    </location>
</feature>
<sequence length="51" mass="5632">LMEVVWCKESPMLQLVEPPKIPWLVGSKQFFKSTEGILGVEEGVMGLIGLS</sequence>
<name>A0A392TPQ5_9FABA</name>
<dbReference type="EMBL" id="LXQA010632306">
    <property type="protein sequence ID" value="MCI63171.1"/>
    <property type="molecule type" value="Genomic_DNA"/>
</dbReference>
<keyword evidence="2" id="KW-1185">Reference proteome</keyword>
<evidence type="ECO:0000313" key="2">
    <source>
        <dbReference type="Proteomes" id="UP000265520"/>
    </source>
</evidence>
<accession>A0A392TPQ5</accession>